<evidence type="ECO:0000256" key="9">
    <source>
        <dbReference type="ARBA" id="ARBA00032824"/>
    </source>
</evidence>
<evidence type="ECO:0000256" key="5">
    <source>
        <dbReference type="ARBA" id="ARBA00022862"/>
    </source>
</evidence>
<dbReference type="AlphaFoldDB" id="A0A370H784"/>
<evidence type="ECO:0000256" key="1">
    <source>
        <dbReference type="ARBA" id="ARBA00003330"/>
    </source>
</evidence>
<evidence type="ECO:0000256" key="7">
    <source>
        <dbReference type="ARBA" id="ARBA00023157"/>
    </source>
</evidence>
<dbReference type="PROSITE" id="PS51352">
    <property type="entry name" value="THIOREDOXIN_2"/>
    <property type="match status" value="1"/>
</dbReference>
<dbReference type="SUPFAM" id="SSF52833">
    <property type="entry name" value="Thioredoxin-like"/>
    <property type="match status" value="1"/>
</dbReference>
<sequence>MTLTIGSQAPAFTLPATDGQEISLDKFRGRKLVLYFYPKDDTSGCTREAQDFQALRQDFAAAGTEVIGVSPDSLKSHDRFRAKHGLEFTLASDEAKSMLEAYGVWVEKSMYGRKYMGVERTTVLIDQDGRIVRFWTKVKVPGHVEEVLEAAKALHP</sequence>
<dbReference type="InterPro" id="IPR013766">
    <property type="entry name" value="Thioredoxin_domain"/>
</dbReference>
<dbReference type="GO" id="GO:0034599">
    <property type="term" value="P:cellular response to oxidative stress"/>
    <property type="evidence" value="ECO:0007669"/>
    <property type="project" value="TreeGrafter"/>
</dbReference>
<name>A0A370H784_9HYPH</name>
<feature type="domain" description="Thioredoxin" evidence="14">
    <location>
        <begin position="3"/>
        <end position="156"/>
    </location>
</feature>
<evidence type="ECO:0000256" key="3">
    <source>
        <dbReference type="ARBA" id="ARBA00013017"/>
    </source>
</evidence>
<evidence type="ECO:0000256" key="2">
    <source>
        <dbReference type="ARBA" id="ARBA00011245"/>
    </source>
</evidence>
<comment type="catalytic activity">
    <reaction evidence="12">
        <text>a hydroperoxide + [thioredoxin]-dithiol = an alcohol + [thioredoxin]-disulfide + H2O</text>
        <dbReference type="Rhea" id="RHEA:62620"/>
        <dbReference type="Rhea" id="RHEA-COMP:10698"/>
        <dbReference type="Rhea" id="RHEA-COMP:10700"/>
        <dbReference type="ChEBI" id="CHEBI:15377"/>
        <dbReference type="ChEBI" id="CHEBI:29950"/>
        <dbReference type="ChEBI" id="CHEBI:30879"/>
        <dbReference type="ChEBI" id="CHEBI:35924"/>
        <dbReference type="ChEBI" id="CHEBI:50058"/>
        <dbReference type="EC" id="1.11.1.24"/>
    </reaction>
</comment>
<evidence type="ECO:0000256" key="13">
    <source>
        <dbReference type="PIRSR" id="PIRSR000239-1"/>
    </source>
</evidence>
<organism evidence="15 16">
    <name type="scientific">Microvirga subterranea</name>
    <dbReference type="NCBI Taxonomy" id="186651"/>
    <lineage>
        <taxon>Bacteria</taxon>
        <taxon>Pseudomonadati</taxon>
        <taxon>Pseudomonadota</taxon>
        <taxon>Alphaproteobacteria</taxon>
        <taxon>Hyphomicrobiales</taxon>
        <taxon>Methylobacteriaceae</taxon>
        <taxon>Microvirga</taxon>
    </lineage>
</organism>
<dbReference type="GO" id="GO:0045454">
    <property type="term" value="P:cell redox homeostasis"/>
    <property type="evidence" value="ECO:0007669"/>
    <property type="project" value="TreeGrafter"/>
</dbReference>
<dbReference type="EMBL" id="QQBB01000015">
    <property type="protein sequence ID" value="RDI52391.1"/>
    <property type="molecule type" value="Genomic_DNA"/>
</dbReference>
<dbReference type="PANTHER" id="PTHR42801:SF4">
    <property type="entry name" value="AHPC_TSA FAMILY PROTEIN"/>
    <property type="match status" value="1"/>
</dbReference>
<gene>
    <name evidence="15" type="ORF">DES45_11516</name>
</gene>
<dbReference type="InterPro" id="IPR036249">
    <property type="entry name" value="Thioredoxin-like_sf"/>
</dbReference>
<comment type="function">
    <text evidence="1">Thiol-specific peroxidase that catalyzes the reduction of hydrogen peroxide and organic hydroperoxides to water and alcohols, respectively. Plays a role in cell protection against oxidative stress by detoxifying peroxides and as sensor of hydrogen peroxide-mediated signaling events.</text>
</comment>
<comment type="caution">
    <text evidence="15">The sequence shown here is derived from an EMBL/GenBank/DDBJ whole genome shotgun (WGS) entry which is preliminary data.</text>
</comment>
<dbReference type="Proteomes" id="UP000254925">
    <property type="component" value="Unassembled WGS sequence"/>
</dbReference>
<dbReference type="GO" id="GO:0008379">
    <property type="term" value="F:thioredoxin peroxidase activity"/>
    <property type="evidence" value="ECO:0007669"/>
    <property type="project" value="TreeGrafter"/>
</dbReference>
<dbReference type="EC" id="1.11.1.24" evidence="3"/>
<keyword evidence="5" id="KW-0049">Antioxidant</keyword>
<accession>A0A370H784</accession>
<evidence type="ECO:0000256" key="4">
    <source>
        <dbReference type="ARBA" id="ARBA00022559"/>
    </source>
</evidence>
<evidence type="ECO:0000259" key="14">
    <source>
        <dbReference type="PROSITE" id="PS51352"/>
    </source>
</evidence>
<keyword evidence="6" id="KW-0560">Oxidoreductase</keyword>
<evidence type="ECO:0000256" key="12">
    <source>
        <dbReference type="ARBA" id="ARBA00049091"/>
    </source>
</evidence>
<dbReference type="FunFam" id="3.40.30.10:FF:000007">
    <property type="entry name" value="Thioredoxin-dependent thiol peroxidase"/>
    <property type="match status" value="1"/>
</dbReference>
<dbReference type="RefSeq" id="WP_114772888.1">
    <property type="nucleotide sequence ID" value="NZ_QQBB01000015.1"/>
</dbReference>
<dbReference type="OrthoDB" id="9812811at2"/>
<keyword evidence="8" id="KW-0676">Redox-active center</keyword>
<dbReference type="PIRSF" id="PIRSF000239">
    <property type="entry name" value="AHPC"/>
    <property type="match status" value="1"/>
</dbReference>
<comment type="similarity">
    <text evidence="10">Belongs to the peroxiredoxin family. BCP/PrxQ subfamily.</text>
</comment>
<dbReference type="Gene3D" id="3.40.30.10">
    <property type="entry name" value="Glutaredoxin"/>
    <property type="match status" value="1"/>
</dbReference>
<feature type="active site" description="Cysteine sulfenic acid (-SOH) intermediate; for peroxidase activity" evidence="13">
    <location>
        <position position="45"/>
    </location>
</feature>
<dbReference type="GO" id="GO:0005737">
    <property type="term" value="C:cytoplasm"/>
    <property type="evidence" value="ECO:0007669"/>
    <property type="project" value="TreeGrafter"/>
</dbReference>
<evidence type="ECO:0000256" key="11">
    <source>
        <dbReference type="ARBA" id="ARBA00042639"/>
    </source>
</evidence>
<dbReference type="InterPro" id="IPR024706">
    <property type="entry name" value="Peroxiredoxin_AhpC-typ"/>
</dbReference>
<dbReference type="Pfam" id="PF00578">
    <property type="entry name" value="AhpC-TSA"/>
    <property type="match status" value="1"/>
</dbReference>
<evidence type="ECO:0000313" key="15">
    <source>
        <dbReference type="EMBL" id="RDI52391.1"/>
    </source>
</evidence>
<dbReference type="InterPro" id="IPR000866">
    <property type="entry name" value="AhpC/TSA"/>
</dbReference>
<evidence type="ECO:0000256" key="10">
    <source>
        <dbReference type="ARBA" id="ARBA00038489"/>
    </source>
</evidence>
<keyword evidence="4" id="KW-0575">Peroxidase</keyword>
<evidence type="ECO:0000313" key="16">
    <source>
        <dbReference type="Proteomes" id="UP000254925"/>
    </source>
</evidence>
<protein>
    <recommendedName>
        <fullName evidence="3">thioredoxin-dependent peroxiredoxin</fullName>
        <ecNumber evidence="3">1.11.1.24</ecNumber>
    </recommendedName>
    <alternativeName>
        <fullName evidence="9">Thioredoxin peroxidase</fullName>
    </alternativeName>
    <alternativeName>
        <fullName evidence="11">Thioredoxin-dependent peroxiredoxin Bcp</fullName>
    </alternativeName>
</protein>
<comment type="subunit">
    <text evidence="2">Monomer.</text>
</comment>
<keyword evidence="7" id="KW-1015">Disulfide bond</keyword>
<dbReference type="CDD" id="cd03017">
    <property type="entry name" value="PRX_BCP"/>
    <property type="match status" value="1"/>
</dbReference>
<dbReference type="PANTHER" id="PTHR42801">
    <property type="entry name" value="THIOREDOXIN-DEPENDENT PEROXIDE REDUCTASE"/>
    <property type="match status" value="1"/>
</dbReference>
<evidence type="ECO:0000256" key="6">
    <source>
        <dbReference type="ARBA" id="ARBA00023002"/>
    </source>
</evidence>
<dbReference type="InterPro" id="IPR050924">
    <property type="entry name" value="Peroxiredoxin_BCP/PrxQ"/>
</dbReference>
<reference evidence="15 16" key="1">
    <citation type="submission" date="2018-07" db="EMBL/GenBank/DDBJ databases">
        <title>Genomic Encyclopedia of Type Strains, Phase IV (KMG-IV): sequencing the most valuable type-strain genomes for metagenomic binning, comparative biology and taxonomic classification.</title>
        <authorList>
            <person name="Goeker M."/>
        </authorList>
    </citation>
    <scope>NUCLEOTIDE SEQUENCE [LARGE SCALE GENOMIC DNA]</scope>
    <source>
        <strain evidence="15 16">DSM 14364</strain>
    </source>
</reference>
<keyword evidence="16" id="KW-1185">Reference proteome</keyword>
<proteinExistence type="inferred from homology"/>
<evidence type="ECO:0000256" key="8">
    <source>
        <dbReference type="ARBA" id="ARBA00023284"/>
    </source>
</evidence>